<dbReference type="InterPro" id="IPR015424">
    <property type="entry name" value="PyrdxlP-dep_Trfase"/>
</dbReference>
<comment type="caution">
    <text evidence="7">The sequence shown here is derived from an EMBL/GenBank/DDBJ whole genome shotgun (WGS) entry which is preliminary data.</text>
</comment>
<protein>
    <recommendedName>
        <fullName evidence="2">cysteine-S-conjugate beta-lyase</fullName>
        <ecNumber evidence="2">4.4.1.13</ecNumber>
    </recommendedName>
</protein>
<dbReference type="AlphaFoldDB" id="A0A918TWI6"/>
<dbReference type="Pfam" id="PF00155">
    <property type="entry name" value="Aminotran_1_2"/>
    <property type="match status" value="1"/>
</dbReference>
<evidence type="ECO:0000259" key="6">
    <source>
        <dbReference type="Pfam" id="PF00155"/>
    </source>
</evidence>
<evidence type="ECO:0000313" key="8">
    <source>
        <dbReference type="Proteomes" id="UP000644507"/>
    </source>
</evidence>
<accession>A0A918TWI6</accession>
<comment type="cofactor">
    <cofactor evidence="1">
        <name>pyridoxal 5'-phosphate</name>
        <dbReference type="ChEBI" id="CHEBI:597326"/>
    </cofactor>
</comment>
<dbReference type="InterPro" id="IPR015421">
    <property type="entry name" value="PyrdxlP-dep_Trfase_major"/>
</dbReference>
<dbReference type="CDD" id="cd00609">
    <property type="entry name" value="AAT_like"/>
    <property type="match status" value="1"/>
</dbReference>
<reference evidence="7" key="1">
    <citation type="journal article" date="2014" name="Int. J. Syst. Evol. Microbiol.">
        <title>Complete genome sequence of Corynebacterium casei LMG S-19264T (=DSM 44701T), isolated from a smear-ripened cheese.</title>
        <authorList>
            <consortium name="US DOE Joint Genome Institute (JGI-PGF)"/>
            <person name="Walter F."/>
            <person name="Albersmeier A."/>
            <person name="Kalinowski J."/>
            <person name="Ruckert C."/>
        </authorList>
    </citation>
    <scope>NUCLEOTIDE SEQUENCE</scope>
    <source>
        <strain evidence="7">KCTC 12988</strain>
    </source>
</reference>
<evidence type="ECO:0000256" key="1">
    <source>
        <dbReference type="ARBA" id="ARBA00001933"/>
    </source>
</evidence>
<dbReference type="GO" id="GO:0008483">
    <property type="term" value="F:transaminase activity"/>
    <property type="evidence" value="ECO:0007669"/>
    <property type="project" value="UniProtKB-KW"/>
</dbReference>
<evidence type="ECO:0000313" key="7">
    <source>
        <dbReference type="EMBL" id="GHC64887.1"/>
    </source>
</evidence>
<dbReference type="InterPro" id="IPR027619">
    <property type="entry name" value="C-S_lyase_PatB-like"/>
</dbReference>
<comment type="similarity">
    <text evidence="5">Belongs to the class-II pyridoxal-phosphate-dependent aminotransferase family. MalY/PatB cystathionine beta-lyase subfamily.</text>
</comment>
<reference evidence="7" key="2">
    <citation type="submission" date="2020-09" db="EMBL/GenBank/DDBJ databases">
        <authorList>
            <person name="Sun Q."/>
            <person name="Kim S."/>
        </authorList>
    </citation>
    <scope>NUCLEOTIDE SEQUENCE</scope>
    <source>
        <strain evidence="7">KCTC 12988</strain>
    </source>
</reference>
<dbReference type="PANTHER" id="PTHR43525:SF1">
    <property type="entry name" value="PROTEIN MALY"/>
    <property type="match status" value="1"/>
</dbReference>
<gene>
    <name evidence="7" type="ORF">GCM10007100_35770</name>
</gene>
<dbReference type="Gene3D" id="3.90.1150.10">
    <property type="entry name" value="Aspartate Aminotransferase, domain 1"/>
    <property type="match status" value="1"/>
</dbReference>
<evidence type="ECO:0000256" key="4">
    <source>
        <dbReference type="ARBA" id="ARBA00023239"/>
    </source>
</evidence>
<evidence type="ECO:0000256" key="3">
    <source>
        <dbReference type="ARBA" id="ARBA00022898"/>
    </source>
</evidence>
<keyword evidence="7" id="KW-0032">Aminotransferase</keyword>
<evidence type="ECO:0000256" key="5">
    <source>
        <dbReference type="ARBA" id="ARBA00037974"/>
    </source>
</evidence>
<dbReference type="NCBIfam" id="TIGR04350">
    <property type="entry name" value="C_S_lyase_PatB"/>
    <property type="match status" value="1"/>
</dbReference>
<evidence type="ECO:0000256" key="2">
    <source>
        <dbReference type="ARBA" id="ARBA00012224"/>
    </source>
</evidence>
<dbReference type="PANTHER" id="PTHR43525">
    <property type="entry name" value="PROTEIN MALY"/>
    <property type="match status" value="1"/>
</dbReference>
<dbReference type="SUPFAM" id="SSF53383">
    <property type="entry name" value="PLP-dependent transferases"/>
    <property type="match status" value="1"/>
</dbReference>
<keyword evidence="8" id="KW-1185">Reference proteome</keyword>
<dbReference type="Proteomes" id="UP000644507">
    <property type="component" value="Unassembled WGS sequence"/>
</dbReference>
<feature type="domain" description="Aminotransferase class I/classII large" evidence="6">
    <location>
        <begin position="29"/>
        <end position="370"/>
    </location>
</feature>
<dbReference type="InterPro" id="IPR004839">
    <property type="entry name" value="Aminotransferase_I/II_large"/>
</dbReference>
<sequence length="376" mass="42119">MLTPVADRRATGSLKWDRRSDLDPFWVADMDFQSPPEVISALQDRVSQGVFGYALPHPSLVETLQTYLSNRIGYTAKEEEIVHLGGLVPALSMAGRAFAQPGDSLMTCTPVYPPFLGVHHDGGTQLLTTEHVQVEGVWTFDWEKMVAAVRPDTKVFILSNPQNPLGRAFTEREMIKLATFCQKLGILLVSDEIHCDLILDEEETPHFSALNLPEELRENTITLLSPSKTYNIAGLGYAYAVIPNDSVRRRFQSAKGHTLSEINALAYFAAEAAYQHGEPWRQELLSVLRKNRNYLTSYLADQLPEVIVPEIEATYLAWIDCSALTHDNPAKVAEDKEKLFLSDGAFFGSPKAVRFNYGCPTYRVQEGLEKMVRALR</sequence>
<dbReference type="GO" id="GO:0030170">
    <property type="term" value="F:pyridoxal phosphate binding"/>
    <property type="evidence" value="ECO:0007669"/>
    <property type="project" value="InterPro"/>
</dbReference>
<dbReference type="InterPro" id="IPR051798">
    <property type="entry name" value="Class-II_PLP-Dep_Aminotrans"/>
</dbReference>
<name>A0A918TWI6_9BACT</name>
<keyword evidence="7" id="KW-0808">Transferase</keyword>
<dbReference type="RefSeq" id="WP_189573228.1">
    <property type="nucleotide sequence ID" value="NZ_BMXI01000018.1"/>
</dbReference>
<dbReference type="InterPro" id="IPR015422">
    <property type="entry name" value="PyrdxlP-dep_Trfase_small"/>
</dbReference>
<keyword evidence="4" id="KW-0456">Lyase</keyword>
<dbReference type="EMBL" id="BMXI01000018">
    <property type="protein sequence ID" value="GHC64887.1"/>
    <property type="molecule type" value="Genomic_DNA"/>
</dbReference>
<keyword evidence="3" id="KW-0663">Pyridoxal phosphate</keyword>
<organism evidence="7 8">
    <name type="scientific">Roseibacillus persicicus</name>
    <dbReference type="NCBI Taxonomy" id="454148"/>
    <lineage>
        <taxon>Bacteria</taxon>
        <taxon>Pseudomonadati</taxon>
        <taxon>Verrucomicrobiota</taxon>
        <taxon>Verrucomicrobiia</taxon>
        <taxon>Verrucomicrobiales</taxon>
        <taxon>Verrucomicrobiaceae</taxon>
        <taxon>Roseibacillus</taxon>
    </lineage>
</organism>
<dbReference type="EC" id="4.4.1.13" evidence="2"/>
<proteinExistence type="inferred from homology"/>
<dbReference type="Gene3D" id="3.40.640.10">
    <property type="entry name" value="Type I PLP-dependent aspartate aminotransferase-like (Major domain)"/>
    <property type="match status" value="1"/>
</dbReference>
<dbReference type="GO" id="GO:0047804">
    <property type="term" value="F:cysteine-S-conjugate beta-lyase activity"/>
    <property type="evidence" value="ECO:0007669"/>
    <property type="project" value="UniProtKB-EC"/>
</dbReference>